<evidence type="ECO:0000256" key="1">
    <source>
        <dbReference type="ARBA" id="ARBA00023172"/>
    </source>
</evidence>
<name>A0A5J4VJH2_9EUKA</name>
<protein>
    <recommendedName>
        <fullName evidence="2">Tyr recombinase domain-containing protein</fullName>
    </recommendedName>
</protein>
<gene>
    <name evidence="3" type="ORF">EZS28_021889</name>
</gene>
<evidence type="ECO:0000259" key="2">
    <source>
        <dbReference type="PROSITE" id="PS51898"/>
    </source>
</evidence>
<dbReference type="SUPFAM" id="SSF56349">
    <property type="entry name" value="DNA breaking-rejoining enzymes"/>
    <property type="match status" value="1"/>
</dbReference>
<dbReference type="InterPro" id="IPR013762">
    <property type="entry name" value="Integrase-like_cat_sf"/>
</dbReference>
<dbReference type="Proteomes" id="UP000324800">
    <property type="component" value="Unassembled WGS sequence"/>
</dbReference>
<dbReference type="AlphaFoldDB" id="A0A5J4VJH2"/>
<dbReference type="GO" id="GO:0015074">
    <property type="term" value="P:DNA integration"/>
    <property type="evidence" value="ECO:0007669"/>
    <property type="project" value="InterPro"/>
</dbReference>
<accession>A0A5J4VJH2</accession>
<dbReference type="EMBL" id="SNRW01006704">
    <property type="protein sequence ID" value="KAA6382584.1"/>
    <property type="molecule type" value="Genomic_DNA"/>
</dbReference>
<comment type="caution">
    <text evidence="3">The sequence shown here is derived from an EMBL/GenBank/DDBJ whole genome shotgun (WGS) entry which is preliminary data.</text>
</comment>
<dbReference type="GO" id="GO:0006310">
    <property type="term" value="P:DNA recombination"/>
    <property type="evidence" value="ECO:0007669"/>
    <property type="project" value="UniProtKB-KW"/>
</dbReference>
<evidence type="ECO:0000313" key="4">
    <source>
        <dbReference type="Proteomes" id="UP000324800"/>
    </source>
</evidence>
<dbReference type="GO" id="GO:0003677">
    <property type="term" value="F:DNA binding"/>
    <property type="evidence" value="ECO:0007669"/>
    <property type="project" value="InterPro"/>
</dbReference>
<reference evidence="3 4" key="1">
    <citation type="submission" date="2019-03" db="EMBL/GenBank/DDBJ databases">
        <title>Single cell metagenomics reveals metabolic interactions within the superorganism composed of flagellate Streblomastix strix and complex community of Bacteroidetes bacteria on its surface.</title>
        <authorList>
            <person name="Treitli S.C."/>
            <person name="Kolisko M."/>
            <person name="Husnik F."/>
            <person name="Keeling P."/>
            <person name="Hampl V."/>
        </authorList>
    </citation>
    <scope>NUCLEOTIDE SEQUENCE [LARGE SCALE GENOMIC DNA]</scope>
    <source>
        <strain evidence="3">ST1C</strain>
    </source>
</reference>
<feature type="domain" description="Tyr recombinase" evidence="2">
    <location>
        <begin position="81"/>
        <end position="278"/>
    </location>
</feature>
<dbReference type="Gene3D" id="1.10.443.10">
    <property type="entry name" value="Intergrase catalytic core"/>
    <property type="match status" value="1"/>
</dbReference>
<dbReference type="InterPro" id="IPR002104">
    <property type="entry name" value="Integrase_catalytic"/>
</dbReference>
<dbReference type="InterPro" id="IPR011010">
    <property type="entry name" value="DNA_brk_join_enz"/>
</dbReference>
<evidence type="ECO:0000313" key="3">
    <source>
        <dbReference type="EMBL" id="KAA6382584.1"/>
    </source>
</evidence>
<keyword evidence="1" id="KW-0233">DNA recombination</keyword>
<dbReference type="Pfam" id="PF00589">
    <property type="entry name" value="Phage_integrase"/>
    <property type="match status" value="1"/>
</dbReference>
<organism evidence="3 4">
    <name type="scientific">Streblomastix strix</name>
    <dbReference type="NCBI Taxonomy" id="222440"/>
    <lineage>
        <taxon>Eukaryota</taxon>
        <taxon>Metamonada</taxon>
        <taxon>Preaxostyla</taxon>
        <taxon>Oxymonadida</taxon>
        <taxon>Streblomastigidae</taxon>
        <taxon>Streblomastix</taxon>
    </lineage>
</organism>
<dbReference type="PROSITE" id="PS51898">
    <property type="entry name" value="TYR_RECOMBINASE"/>
    <property type="match status" value="1"/>
</dbReference>
<proteinExistence type="predicted"/>
<sequence>MAEFMKESNITIDMLLFERPDIHIINALCWINEQRGKKRKSKLLLLKTHMNSTLTQFSNMPNISDSPLIKSFIRCINLNTDSKARYNVIWDIDILFKYIKSTIFVTSQEKQLLTMTLLICFSAARMTELQRITMQDIIQDKDIVTIATVIKKGNKIRNEKISLLQRNNELCPVFALNNWIQERQKLNIRNEYLFWNFEKQIPATSYYCSHLLTSILRNSGIQPPYNGPSIRHATMTKLRASGASVTEVNTFSRHILTSTVVDAFYFRPVQRDLGILLTNNNSLHDPQHQTRCSEAVDELNTFEDQSTSTSQDSDEVQER</sequence>